<dbReference type="EMBL" id="CP017111">
    <property type="protein sequence ID" value="AOO66283.1"/>
    <property type="molecule type" value="Genomic_DNA"/>
</dbReference>
<dbReference type="PANTHER" id="PTHR43133:SF63">
    <property type="entry name" value="RNA POLYMERASE SIGMA FACTOR FECI-RELATED"/>
    <property type="match status" value="1"/>
</dbReference>
<dbReference type="GO" id="GO:0006352">
    <property type="term" value="P:DNA-templated transcription initiation"/>
    <property type="evidence" value="ECO:0007669"/>
    <property type="project" value="InterPro"/>
</dbReference>
<dbReference type="GO" id="GO:0016987">
    <property type="term" value="F:sigma factor activity"/>
    <property type="evidence" value="ECO:0007669"/>
    <property type="project" value="UniProtKB-KW"/>
</dbReference>
<dbReference type="InterPro" id="IPR013325">
    <property type="entry name" value="RNA_pol_sigma_r2"/>
</dbReference>
<evidence type="ECO:0000259" key="6">
    <source>
        <dbReference type="Pfam" id="PF08281"/>
    </source>
</evidence>
<dbReference type="InterPro" id="IPR039425">
    <property type="entry name" value="RNA_pol_sigma-70-like"/>
</dbReference>
<evidence type="ECO:0000256" key="1">
    <source>
        <dbReference type="ARBA" id="ARBA00010641"/>
    </source>
</evidence>
<evidence type="ECO:0000256" key="3">
    <source>
        <dbReference type="ARBA" id="ARBA00023082"/>
    </source>
</evidence>
<dbReference type="Proteomes" id="UP000094609">
    <property type="component" value="Chromosome"/>
</dbReference>
<reference evidence="8" key="1">
    <citation type="submission" date="2016-08" db="EMBL/GenBank/DDBJ databases">
        <title>Complete genome sequence of the organohalide-respiring Epsilonproteobacterium Sulfurospirillum halorespirans.</title>
        <authorList>
            <person name="Goris T."/>
            <person name="Zimmermann J."/>
            <person name="Schenz B."/>
            <person name="Lemos M."/>
            <person name="Hackermueller J."/>
            <person name="Diekert G."/>
        </authorList>
    </citation>
    <scope>NUCLEOTIDE SEQUENCE [LARGE SCALE GENOMIC DNA]</scope>
    <source>
        <strain>DSM 13726</strain>
        <strain evidence="8">PCE-M2</strain>
    </source>
</reference>
<organism evidence="7 8">
    <name type="scientific">Sulfurospirillum halorespirans DSM 13726</name>
    <dbReference type="NCBI Taxonomy" id="1193502"/>
    <lineage>
        <taxon>Bacteria</taxon>
        <taxon>Pseudomonadati</taxon>
        <taxon>Campylobacterota</taxon>
        <taxon>Epsilonproteobacteria</taxon>
        <taxon>Campylobacterales</taxon>
        <taxon>Sulfurospirillaceae</taxon>
        <taxon>Sulfurospirillum</taxon>
    </lineage>
</organism>
<feature type="domain" description="RNA polymerase sigma factor 70 region 4 type 2" evidence="6">
    <location>
        <begin position="100"/>
        <end position="150"/>
    </location>
</feature>
<evidence type="ECO:0000313" key="7">
    <source>
        <dbReference type="EMBL" id="AOO66283.1"/>
    </source>
</evidence>
<dbReference type="InterPro" id="IPR036388">
    <property type="entry name" value="WH-like_DNA-bd_sf"/>
</dbReference>
<name>A0A1D7TMS7_9BACT</name>
<dbReference type="Pfam" id="PF04542">
    <property type="entry name" value="Sigma70_r2"/>
    <property type="match status" value="1"/>
</dbReference>
<keyword evidence="4" id="KW-0804">Transcription</keyword>
<evidence type="ECO:0000256" key="4">
    <source>
        <dbReference type="ARBA" id="ARBA00023163"/>
    </source>
</evidence>
<dbReference type="NCBIfam" id="TIGR02937">
    <property type="entry name" value="sigma70-ECF"/>
    <property type="match status" value="1"/>
</dbReference>
<dbReference type="InterPro" id="IPR013249">
    <property type="entry name" value="RNA_pol_sigma70_r4_t2"/>
</dbReference>
<dbReference type="InterPro" id="IPR014284">
    <property type="entry name" value="RNA_pol_sigma-70_dom"/>
</dbReference>
<dbReference type="KEGG" id="shal:SHALO_2524"/>
<dbReference type="SUPFAM" id="SSF88946">
    <property type="entry name" value="Sigma2 domain of RNA polymerase sigma factors"/>
    <property type="match status" value="1"/>
</dbReference>
<sequence>MFERYYKELVGYFSHTLNDAEQAKDVVQETYLRISAMGERADAVLEPRAFLYQTAKRIIIDEWRKNRHFDAVELREAEQISADHEEPLEHLLSSSRMKTLHHTINSLPPRSQEAFKLHKFEGLSHKEIALKMGISKNAVEKLIMRALIACKNSVDAMHKEEA</sequence>
<evidence type="ECO:0000256" key="2">
    <source>
        <dbReference type="ARBA" id="ARBA00023015"/>
    </source>
</evidence>
<dbReference type="Gene3D" id="1.10.1740.10">
    <property type="match status" value="1"/>
</dbReference>
<protein>
    <submittedName>
        <fullName evidence="7">Putative RNA polymerase sigma factor FecI</fullName>
    </submittedName>
</protein>
<dbReference type="GO" id="GO:0003677">
    <property type="term" value="F:DNA binding"/>
    <property type="evidence" value="ECO:0007669"/>
    <property type="project" value="InterPro"/>
</dbReference>
<proteinExistence type="inferred from homology"/>
<evidence type="ECO:0000313" key="8">
    <source>
        <dbReference type="Proteomes" id="UP000094609"/>
    </source>
</evidence>
<feature type="domain" description="RNA polymerase sigma-70 region 2" evidence="5">
    <location>
        <begin position="1"/>
        <end position="67"/>
    </location>
</feature>
<dbReference type="PANTHER" id="PTHR43133">
    <property type="entry name" value="RNA POLYMERASE ECF-TYPE SIGMA FACTO"/>
    <property type="match status" value="1"/>
</dbReference>
<dbReference type="Gene3D" id="1.10.10.10">
    <property type="entry name" value="Winged helix-like DNA-binding domain superfamily/Winged helix DNA-binding domain"/>
    <property type="match status" value="1"/>
</dbReference>
<dbReference type="AlphaFoldDB" id="A0A1D7TMS7"/>
<dbReference type="Pfam" id="PF08281">
    <property type="entry name" value="Sigma70_r4_2"/>
    <property type="match status" value="1"/>
</dbReference>
<dbReference type="RefSeq" id="WP_069478835.1">
    <property type="nucleotide sequence ID" value="NZ_CP017111.1"/>
</dbReference>
<keyword evidence="2" id="KW-0805">Transcription regulation</keyword>
<evidence type="ECO:0000259" key="5">
    <source>
        <dbReference type="Pfam" id="PF04542"/>
    </source>
</evidence>
<dbReference type="STRING" id="1193502.SHALO_2524"/>
<keyword evidence="3" id="KW-0731">Sigma factor</keyword>
<dbReference type="InterPro" id="IPR007627">
    <property type="entry name" value="RNA_pol_sigma70_r2"/>
</dbReference>
<gene>
    <name evidence="7" type="ORF">SHALO_2524</name>
</gene>
<dbReference type="PATRIC" id="fig|1193502.14.peg.2556"/>
<keyword evidence="8" id="KW-1185">Reference proteome</keyword>
<comment type="similarity">
    <text evidence="1">Belongs to the sigma-70 factor family. ECF subfamily.</text>
</comment>
<dbReference type="SUPFAM" id="SSF88659">
    <property type="entry name" value="Sigma3 and sigma4 domains of RNA polymerase sigma factors"/>
    <property type="match status" value="1"/>
</dbReference>
<accession>A0A1D7TMS7</accession>
<dbReference type="CDD" id="cd06171">
    <property type="entry name" value="Sigma70_r4"/>
    <property type="match status" value="1"/>
</dbReference>
<dbReference type="InterPro" id="IPR013324">
    <property type="entry name" value="RNA_pol_sigma_r3/r4-like"/>
</dbReference>